<dbReference type="Pfam" id="PF22544">
    <property type="entry name" value="HYDIN_VesB_CFA65-like_Ig"/>
    <property type="match status" value="1"/>
</dbReference>
<keyword evidence="4" id="KW-0969">Cilium</keyword>
<evidence type="ECO:0000256" key="6">
    <source>
        <dbReference type="SAM" id="SignalP"/>
    </source>
</evidence>
<dbReference type="Proteomes" id="UP001354989">
    <property type="component" value="Chromosome"/>
</dbReference>
<name>A0ABN6L7I3_9BACT</name>
<comment type="subcellular location">
    <subcellularLocation>
        <location evidence="1">Cell projection</location>
        <location evidence="1">Cilium</location>
    </subcellularLocation>
    <subcellularLocation>
        <location evidence="2">Cytoplasm</location>
    </subcellularLocation>
</comment>
<keyword evidence="3" id="KW-0963">Cytoplasm</keyword>
<dbReference type="SUPFAM" id="SSF51445">
    <property type="entry name" value="(Trans)glycosidases"/>
    <property type="match status" value="1"/>
</dbReference>
<dbReference type="InterPro" id="IPR017853">
    <property type="entry name" value="GH"/>
</dbReference>
<protein>
    <recommendedName>
        <fullName evidence="7">HYDIN/VesB/CFA65-like Ig-like domain-containing protein</fullName>
    </recommendedName>
</protein>
<reference evidence="8 9" key="1">
    <citation type="submission" date="2021-12" db="EMBL/GenBank/DDBJ databases">
        <title>Genome sequencing of bacteria with rrn-lacking chromosome and rrn-plasmid.</title>
        <authorList>
            <person name="Anda M."/>
            <person name="Iwasaki W."/>
        </authorList>
    </citation>
    <scope>NUCLEOTIDE SEQUENCE [LARGE SCALE GENOMIC DNA]</scope>
    <source>
        <strain evidence="8 9">NBRC 101262</strain>
    </source>
</reference>
<feature type="signal peptide" evidence="6">
    <location>
        <begin position="1"/>
        <end position="22"/>
    </location>
</feature>
<evidence type="ECO:0000313" key="8">
    <source>
        <dbReference type="EMBL" id="BDC99174.1"/>
    </source>
</evidence>
<evidence type="ECO:0000256" key="2">
    <source>
        <dbReference type="ARBA" id="ARBA00004496"/>
    </source>
</evidence>
<dbReference type="EMBL" id="AP025292">
    <property type="protein sequence ID" value="BDC99174.1"/>
    <property type="molecule type" value="Genomic_DNA"/>
</dbReference>
<proteinExistence type="predicted"/>
<keyword evidence="6" id="KW-0732">Signal</keyword>
<evidence type="ECO:0000256" key="1">
    <source>
        <dbReference type="ARBA" id="ARBA00004138"/>
    </source>
</evidence>
<evidence type="ECO:0000313" key="9">
    <source>
        <dbReference type="Proteomes" id="UP001354989"/>
    </source>
</evidence>
<feature type="chain" id="PRO_5047006212" description="HYDIN/VesB/CFA65-like Ig-like domain-containing protein" evidence="6">
    <location>
        <begin position="23"/>
        <end position="1087"/>
    </location>
</feature>
<evidence type="ECO:0000259" key="7">
    <source>
        <dbReference type="Pfam" id="PF22544"/>
    </source>
</evidence>
<sequence>MKNFLNLSFLLLLLCSAQFSKAQLSVTGAGNAQKIYKEMAGFNSQTATTNNPWNNANMRSAFEKTGSPLIRYPGGTVSTYWDYQEARLFNVTEGEIDVNSTNRAFIDKKHVINWINTFPRGKNPVSDLQKLIKHMEGQTEVMWVLNMTTPGADYFTQLWQREIDQTPGSDDWWAMMDVRYDNAMIMLEDAENRNIPIKYIEFGNEYFFAKGPSGTGSNGGAQVEPYSAGSTNYPDLVGAFPEDGAAYAMAVNNWAERLKKRFPGVVLAATASDANSDDATTRRNAWNEKVVPHLDKDYIDAVSLHIYGGVHDGNMITDEENMLAALGSIKESWEHDSLRSKMPKDFDYWITEFDATSNKPEEGERSWGLGMASIFQAWNWMKNGNLGLLCFHQFTDVGKELPINAFGVAYSFLSKASRGCESAALLNIDGVDPTDKGILPVMGMKFSQNSQGTDRYLFVNYTAESKTIDVSTLEGLDGQVYNFTSQEYERENTPIEETATITEGQITIPAHGLAWVESSVIHVASEYILRVTNAEDKGSEVDFGIDLGAVTPAEGEVHEFALTIKNLGPATLEFHAEQPFVFSNTDGPFSMNLDGFKYTLVPEQGSDFTRVYIQLDRSEVGEYLSQLSVMNADGSVFKSFTIRAEVAEMRSALSLRFNGQVFGPGEHDAQLTKVIDIGTTKEYELILSNSGKEIAIFKADSTGWFGAEGFTLDPLADGINPGEVWDKRLRFTAQELGEFSGKLRFTTGGAEADQTIVLNLTGEVEQSPRFKKASYFFGTDQLSNGDVIDCGNVEVETGANVFTLLIENLGNEPLMIDQDASGFSNGNFTLSNLPASIPVGGLSRVSMTADHSTERQLAANLKIVTDADENSEMNFAVKANIYENVAKIYVTQSGTVIETGAEIDFGKSEDEEDVIRKVFVLENTGFIQLEISEITNEGDAEAFMIDDANMKKSLAQGEKTTFAVEYSSIGIAEVMSKITLKSNAIEEFSFNAKGEGNFTLSNDKSKGGILLFPSVIKSGEGLNINPFDGEISLSITSFSGQSQIQFSGNHKQVSEILKSKIPSLNPSMYIVHIFYNRTSYSQKLMIQ</sequence>
<dbReference type="RefSeq" id="WP_338396634.1">
    <property type="nucleotide sequence ID" value="NZ_AP025292.1"/>
</dbReference>
<organism evidence="8 9">
    <name type="scientific">Persicobacter psychrovividus</name>
    <dbReference type="NCBI Taxonomy" id="387638"/>
    <lineage>
        <taxon>Bacteria</taxon>
        <taxon>Pseudomonadati</taxon>
        <taxon>Bacteroidota</taxon>
        <taxon>Cytophagia</taxon>
        <taxon>Cytophagales</taxon>
        <taxon>Persicobacteraceae</taxon>
        <taxon>Persicobacter</taxon>
    </lineage>
</organism>
<evidence type="ECO:0000256" key="5">
    <source>
        <dbReference type="ARBA" id="ARBA00023273"/>
    </source>
</evidence>
<gene>
    <name evidence="8" type="ORF">PEPS_14550</name>
</gene>
<keyword evidence="5" id="KW-0966">Cell projection</keyword>
<evidence type="ECO:0000256" key="3">
    <source>
        <dbReference type="ARBA" id="ARBA00022490"/>
    </source>
</evidence>
<dbReference type="InterPro" id="IPR053879">
    <property type="entry name" value="HYDIN_VesB_CFA65-like_Ig"/>
</dbReference>
<feature type="domain" description="HYDIN/VesB/CFA65-like Ig-like" evidence="7">
    <location>
        <begin position="675"/>
        <end position="757"/>
    </location>
</feature>
<evidence type="ECO:0000256" key="4">
    <source>
        <dbReference type="ARBA" id="ARBA00023069"/>
    </source>
</evidence>
<dbReference type="InterPro" id="IPR013783">
    <property type="entry name" value="Ig-like_fold"/>
</dbReference>
<dbReference type="Gene3D" id="2.60.40.10">
    <property type="entry name" value="Immunoglobulins"/>
    <property type="match status" value="3"/>
</dbReference>
<accession>A0ABN6L7I3</accession>
<dbReference type="Gene3D" id="3.20.20.80">
    <property type="entry name" value="Glycosidases"/>
    <property type="match status" value="1"/>
</dbReference>
<keyword evidence="9" id="KW-1185">Reference proteome</keyword>